<dbReference type="PANTHER" id="PTHR33048:SF131">
    <property type="entry name" value="INTEGRAL MEMBRANE PROTEIN"/>
    <property type="match status" value="1"/>
</dbReference>
<keyword evidence="6" id="KW-0325">Glycoprotein</keyword>
<proteinExistence type="inferred from homology"/>
<evidence type="ECO:0000256" key="14">
    <source>
        <dbReference type="SAM" id="MobiDB-lite"/>
    </source>
</evidence>
<feature type="domain" description="CFEM" evidence="16">
    <location>
        <begin position="43"/>
        <end position="106"/>
    </location>
</feature>
<dbReference type="GO" id="GO:0005576">
    <property type="term" value="C:extracellular region"/>
    <property type="evidence" value="ECO:0007669"/>
    <property type="project" value="UniProtKB-SubCell"/>
</dbReference>
<evidence type="ECO:0000256" key="5">
    <source>
        <dbReference type="ARBA" id="ARBA00022525"/>
    </source>
</evidence>
<keyword evidence="6" id="KW-0336">GPI-anchor</keyword>
<evidence type="ECO:0000256" key="12">
    <source>
        <dbReference type="ARBA" id="ARBA00023288"/>
    </source>
</evidence>
<keyword evidence="12" id="KW-0449">Lipoprotein</keyword>
<comment type="subcellular location">
    <subcellularLocation>
        <location evidence="2">Membrane</location>
        <topology evidence="2">Lipid-anchor</topology>
        <topology evidence="2">GPI-anchor</topology>
    </subcellularLocation>
    <subcellularLocation>
        <location evidence="1">Membrane</location>
        <topology evidence="1">Multi-pass membrane protein</topology>
    </subcellularLocation>
    <subcellularLocation>
        <location evidence="3">Secreted</location>
    </subcellularLocation>
</comment>
<name>A0A2T2NWN9_CORCC</name>
<dbReference type="Proteomes" id="UP000240883">
    <property type="component" value="Unassembled WGS sequence"/>
</dbReference>
<dbReference type="InterPro" id="IPR008427">
    <property type="entry name" value="Extracellular_membr_CFEM_dom"/>
</dbReference>
<gene>
    <name evidence="18" type="ORF">BS50DRAFT_294417</name>
</gene>
<dbReference type="STRING" id="1448308.A0A2T2NWN9"/>
<evidence type="ECO:0000256" key="8">
    <source>
        <dbReference type="ARBA" id="ARBA00022729"/>
    </source>
</evidence>
<feature type="transmembrane region" description="Helical" evidence="15">
    <location>
        <begin position="7"/>
        <end position="32"/>
    </location>
</feature>
<organism evidence="18 19">
    <name type="scientific">Corynespora cassiicola Philippines</name>
    <dbReference type="NCBI Taxonomy" id="1448308"/>
    <lineage>
        <taxon>Eukaryota</taxon>
        <taxon>Fungi</taxon>
        <taxon>Dikarya</taxon>
        <taxon>Ascomycota</taxon>
        <taxon>Pezizomycotina</taxon>
        <taxon>Dothideomycetes</taxon>
        <taxon>Pleosporomycetidae</taxon>
        <taxon>Pleosporales</taxon>
        <taxon>Corynesporascaceae</taxon>
        <taxon>Corynespora</taxon>
    </lineage>
</organism>
<dbReference type="Pfam" id="PF20684">
    <property type="entry name" value="Fung_rhodopsin"/>
    <property type="match status" value="1"/>
</dbReference>
<evidence type="ECO:0000256" key="6">
    <source>
        <dbReference type="ARBA" id="ARBA00022622"/>
    </source>
</evidence>
<evidence type="ECO:0000256" key="15">
    <source>
        <dbReference type="SAM" id="Phobius"/>
    </source>
</evidence>
<keyword evidence="11" id="KW-1015">Disulfide bond</keyword>
<dbReference type="InterPro" id="IPR052337">
    <property type="entry name" value="SAT4-like"/>
</dbReference>
<evidence type="ECO:0000256" key="2">
    <source>
        <dbReference type="ARBA" id="ARBA00004589"/>
    </source>
</evidence>
<keyword evidence="10 15" id="KW-0472">Membrane</keyword>
<keyword evidence="9 15" id="KW-1133">Transmembrane helix</keyword>
<dbReference type="InterPro" id="IPR049326">
    <property type="entry name" value="Rhodopsin_dom_fungi"/>
</dbReference>
<feature type="transmembrane region" description="Helical" evidence="15">
    <location>
        <begin position="307"/>
        <end position="326"/>
    </location>
</feature>
<keyword evidence="8" id="KW-0732">Signal</keyword>
<evidence type="ECO:0000256" key="13">
    <source>
        <dbReference type="ARBA" id="ARBA00038359"/>
    </source>
</evidence>
<feature type="region of interest" description="Disordered" evidence="14">
    <location>
        <begin position="424"/>
        <end position="480"/>
    </location>
</feature>
<dbReference type="AlphaFoldDB" id="A0A2T2NWN9"/>
<evidence type="ECO:0000256" key="10">
    <source>
        <dbReference type="ARBA" id="ARBA00023136"/>
    </source>
</evidence>
<evidence type="ECO:0000256" key="4">
    <source>
        <dbReference type="ARBA" id="ARBA00010031"/>
    </source>
</evidence>
<accession>A0A2T2NWN9</accession>
<dbReference type="EMBL" id="KZ678132">
    <property type="protein sequence ID" value="PSN69696.1"/>
    <property type="molecule type" value="Genomic_DNA"/>
</dbReference>
<dbReference type="OrthoDB" id="408702at2759"/>
<evidence type="ECO:0000259" key="17">
    <source>
        <dbReference type="Pfam" id="PF20684"/>
    </source>
</evidence>
<protein>
    <submittedName>
        <fullName evidence="18">Uncharacterized protein</fullName>
    </submittedName>
</protein>
<feature type="transmembrane region" description="Helical" evidence="15">
    <location>
        <begin position="346"/>
        <end position="370"/>
    </location>
</feature>
<feature type="transmembrane region" description="Helical" evidence="15">
    <location>
        <begin position="149"/>
        <end position="173"/>
    </location>
</feature>
<evidence type="ECO:0000313" key="19">
    <source>
        <dbReference type="Proteomes" id="UP000240883"/>
    </source>
</evidence>
<evidence type="ECO:0000256" key="3">
    <source>
        <dbReference type="ARBA" id="ARBA00004613"/>
    </source>
</evidence>
<evidence type="ECO:0000256" key="9">
    <source>
        <dbReference type="ARBA" id="ARBA00022989"/>
    </source>
</evidence>
<evidence type="ECO:0000313" key="18">
    <source>
        <dbReference type="EMBL" id="PSN69696.1"/>
    </source>
</evidence>
<feature type="transmembrane region" description="Helical" evidence="15">
    <location>
        <begin position="227"/>
        <end position="252"/>
    </location>
</feature>
<dbReference type="Pfam" id="PF05730">
    <property type="entry name" value="CFEM"/>
    <property type="match status" value="1"/>
</dbReference>
<feature type="compositionally biased region" description="Polar residues" evidence="14">
    <location>
        <begin position="437"/>
        <end position="455"/>
    </location>
</feature>
<feature type="region of interest" description="Disordered" evidence="14">
    <location>
        <begin position="523"/>
        <end position="544"/>
    </location>
</feature>
<keyword evidence="19" id="KW-1185">Reference proteome</keyword>
<evidence type="ECO:0000259" key="16">
    <source>
        <dbReference type="Pfam" id="PF05730"/>
    </source>
</evidence>
<keyword evidence="7 15" id="KW-0812">Transmembrane</keyword>
<comment type="similarity">
    <text evidence="4">Belongs to the RBT5 family.</text>
</comment>
<feature type="domain" description="Rhodopsin" evidence="17">
    <location>
        <begin position="136"/>
        <end position="371"/>
    </location>
</feature>
<feature type="transmembrane region" description="Helical" evidence="15">
    <location>
        <begin position="193"/>
        <end position="215"/>
    </location>
</feature>
<comment type="similarity">
    <text evidence="13">Belongs to the SAT4 family.</text>
</comment>
<keyword evidence="5" id="KW-0964">Secreted</keyword>
<sequence length="544" mass="61042">MSSKQSLFAIMGIQGFIEGLLWLIFALSPAVAGSEWEPRDLSIGDIPACGITCVSLYMPQSQCKIDDFSCICKDDTLQKTAKACMVANCTMADNLETARVNKQLCNLPDETQKDTIRKYTIGSYVVALSSVCLRGAGRYASNKLSWNDAPIVAAVVLAAVPISSVLEMTSLGFGDHLWSLEDGRLLPILRYFYIAWSTYIAILGLIKVSLIMFYLEIFTTRRFKIMGWFILSYIIINTLIILFLTIFACTPIETFWNRDLLLGDGKCMNIQIIGYANSASAIVQDIILLVLPMFFIKNLNMKRYRKIAVGLMFAIGSFGCITTIIRLQTLLVFKISFDPTWDYVPIVIWTELEITSCLICVSLPSIRVLVMRLFPRNIKDWLLQVAISSRSNGSSGGIPRYDTKSPYDKRGTLSTWNTLTPEKDYERIGHTGKGTIELTSSSVRTPSRAQLSSPESPRLVSNDHNPRYPTIRGPSSDQRSVKGSIISRLSTVTTAKSVRTMHARFSRTCENITALPRIYRIPEPSDYDDDFTRQSTRRTRNDLV</sequence>
<reference evidence="18 19" key="1">
    <citation type="journal article" date="2018" name="Front. Microbiol.">
        <title>Genome-Wide Analysis of Corynespora cassiicola Leaf Fall Disease Putative Effectors.</title>
        <authorList>
            <person name="Lopez D."/>
            <person name="Ribeiro S."/>
            <person name="Label P."/>
            <person name="Fumanal B."/>
            <person name="Venisse J.S."/>
            <person name="Kohler A."/>
            <person name="de Oliveira R.R."/>
            <person name="Labutti K."/>
            <person name="Lipzen A."/>
            <person name="Lail K."/>
            <person name="Bauer D."/>
            <person name="Ohm R.A."/>
            <person name="Barry K.W."/>
            <person name="Spatafora J."/>
            <person name="Grigoriev I.V."/>
            <person name="Martin F.M."/>
            <person name="Pujade-Renaud V."/>
        </authorList>
    </citation>
    <scope>NUCLEOTIDE SEQUENCE [LARGE SCALE GENOMIC DNA]</scope>
    <source>
        <strain evidence="18 19">Philippines</strain>
    </source>
</reference>
<dbReference type="GO" id="GO:0098552">
    <property type="term" value="C:side of membrane"/>
    <property type="evidence" value="ECO:0007669"/>
    <property type="project" value="UniProtKB-KW"/>
</dbReference>
<evidence type="ECO:0000256" key="7">
    <source>
        <dbReference type="ARBA" id="ARBA00022692"/>
    </source>
</evidence>
<evidence type="ECO:0000256" key="1">
    <source>
        <dbReference type="ARBA" id="ARBA00004141"/>
    </source>
</evidence>
<dbReference type="PANTHER" id="PTHR33048">
    <property type="entry name" value="PTH11-LIKE INTEGRAL MEMBRANE PROTEIN (AFU_ORTHOLOGUE AFUA_5G11245)"/>
    <property type="match status" value="1"/>
</dbReference>
<evidence type="ECO:0000256" key="11">
    <source>
        <dbReference type="ARBA" id="ARBA00023157"/>
    </source>
</evidence>
<feature type="transmembrane region" description="Helical" evidence="15">
    <location>
        <begin position="272"/>
        <end position="295"/>
    </location>
</feature>